<dbReference type="EMBL" id="CM055747">
    <property type="protein sequence ID" value="KAJ7996593.1"/>
    <property type="molecule type" value="Genomic_DNA"/>
</dbReference>
<sequence>MDEGDAGPLGAPGMELRKGMEAGGGAGRALGCCPEAGQVGRQGETGGSTACSTLRAQQASRKQGAEVMLLPRRGRPLLVAAGPGSPPPAGSRRGEKVKSQSLGGQREAQRQERIICFY</sequence>
<keyword evidence="2" id="KW-1185">Reference proteome</keyword>
<gene>
    <name evidence="1" type="ORF">DPEC_G00238670</name>
</gene>
<protein>
    <submittedName>
        <fullName evidence="1">Uncharacterized protein</fullName>
    </submittedName>
</protein>
<organism evidence="1 2">
    <name type="scientific">Dallia pectoralis</name>
    <name type="common">Alaska blackfish</name>
    <dbReference type="NCBI Taxonomy" id="75939"/>
    <lineage>
        <taxon>Eukaryota</taxon>
        <taxon>Metazoa</taxon>
        <taxon>Chordata</taxon>
        <taxon>Craniata</taxon>
        <taxon>Vertebrata</taxon>
        <taxon>Euteleostomi</taxon>
        <taxon>Actinopterygii</taxon>
        <taxon>Neopterygii</taxon>
        <taxon>Teleostei</taxon>
        <taxon>Protacanthopterygii</taxon>
        <taxon>Esociformes</taxon>
        <taxon>Umbridae</taxon>
        <taxon>Dallia</taxon>
    </lineage>
</organism>
<proteinExistence type="predicted"/>
<comment type="caution">
    <text evidence="1">The sequence shown here is derived from an EMBL/GenBank/DDBJ whole genome shotgun (WGS) entry which is preliminary data.</text>
</comment>
<name>A0ACC2FYR5_DALPE</name>
<evidence type="ECO:0000313" key="1">
    <source>
        <dbReference type="EMBL" id="KAJ7996593.1"/>
    </source>
</evidence>
<accession>A0ACC2FYR5</accession>
<dbReference type="Proteomes" id="UP001157502">
    <property type="component" value="Chromosome 20"/>
</dbReference>
<reference evidence="1" key="1">
    <citation type="submission" date="2021-05" db="EMBL/GenBank/DDBJ databases">
        <authorList>
            <person name="Pan Q."/>
            <person name="Jouanno E."/>
            <person name="Zahm M."/>
            <person name="Klopp C."/>
            <person name="Cabau C."/>
            <person name="Louis A."/>
            <person name="Berthelot C."/>
            <person name="Parey E."/>
            <person name="Roest Crollius H."/>
            <person name="Montfort J."/>
            <person name="Robinson-Rechavi M."/>
            <person name="Bouchez O."/>
            <person name="Lampietro C."/>
            <person name="Lopez Roques C."/>
            <person name="Donnadieu C."/>
            <person name="Postlethwait J."/>
            <person name="Bobe J."/>
            <person name="Dillon D."/>
            <person name="Chandos A."/>
            <person name="von Hippel F."/>
            <person name="Guiguen Y."/>
        </authorList>
    </citation>
    <scope>NUCLEOTIDE SEQUENCE</scope>
    <source>
        <strain evidence="1">YG-Jan2019</strain>
    </source>
</reference>
<evidence type="ECO:0000313" key="2">
    <source>
        <dbReference type="Proteomes" id="UP001157502"/>
    </source>
</evidence>